<feature type="transmembrane region" description="Helical" evidence="5">
    <location>
        <begin position="88"/>
        <end position="108"/>
    </location>
</feature>
<feature type="domain" description="Ion transport" evidence="6">
    <location>
        <begin position="29"/>
        <end position="134"/>
    </location>
</feature>
<dbReference type="InterPro" id="IPR027359">
    <property type="entry name" value="Volt_channel_dom_sf"/>
</dbReference>
<evidence type="ECO:0000313" key="8">
    <source>
        <dbReference type="Proteomes" id="UP000016930"/>
    </source>
</evidence>
<dbReference type="GO" id="GO:0005216">
    <property type="term" value="F:monoatomic ion channel activity"/>
    <property type="evidence" value="ECO:0007669"/>
    <property type="project" value="InterPro"/>
</dbReference>
<dbReference type="GO" id="GO:0016020">
    <property type="term" value="C:membrane"/>
    <property type="evidence" value="ECO:0007669"/>
    <property type="project" value="UniProtKB-SubCell"/>
</dbReference>
<proteinExistence type="predicted"/>
<dbReference type="PANTHER" id="PTHR38483">
    <property type="entry name" value="CHROMOSOME 1, WHOLE GENOME SHOTGUN SEQUENCE"/>
    <property type="match status" value="1"/>
</dbReference>
<dbReference type="EMBL" id="KB445791">
    <property type="protein sequence ID" value="EMD41892.1"/>
    <property type="molecule type" value="Genomic_DNA"/>
</dbReference>
<keyword evidence="4 5" id="KW-0472">Membrane</keyword>
<evidence type="ECO:0000256" key="5">
    <source>
        <dbReference type="SAM" id="Phobius"/>
    </source>
</evidence>
<protein>
    <recommendedName>
        <fullName evidence="6">Ion transport domain-containing protein</fullName>
    </recommendedName>
</protein>
<dbReference type="Proteomes" id="UP000016930">
    <property type="component" value="Unassembled WGS sequence"/>
</dbReference>
<name>M2RTW9_CERS8</name>
<accession>M2RTW9</accession>
<evidence type="ECO:0000259" key="6">
    <source>
        <dbReference type="Pfam" id="PF00520"/>
    </source>
</evidence>
<dbReference type="InterPro" id="IPR005821">
    <property type="entry name" value="Ion_trans_dom"/>
</dbReference>
<organism evidence="7 8">
    <name type="scientific">Ceriporiopsis subvermispora (strain B)</name>
    <name type="common">White-rot fungus</name>
    <name type="synonym">Gelatoporia subvermispora</name>
    <dbReference type="NCBI Taxonomy" id="914234"/>
    <lineage>
        <taxon>Eukaryota</taxon>
        <taxon>Fungi</taxon>
        <taxon>Dikarya</taxon>
        <taxon>Basidiomycota</taxon>
        <taxon>Agaricomycotina</taxon>
        <taxon>Agaricomycetes</taxon>
        <taxon>Polyporales</taxon>
        <taxon>Gelatoporiaceae</taxon>
        <taxon>Gelatoporia</taxon>
    </lineage>
</organism>
<dbReference type="PANTHER" id="PTHR38483:SF1">
    <property type="entry name" value="ION TRANSPORT DOMAIN-CONTAINING PROTEIN"/>
    <property type="match status" value="1"/>
</dbReference>
<keyword evidence="2 5" id="KW-0812">Transmembrane</keyword>
<dbReference type="Pfam" id="PF00520">
    <property type="entry name" value="Ion_trans"/>
    <property type="match status" value="1"/>
</dbReference>
<reference evidence="7 8" key="1">
    <citation type="journal article" date="2012" name="Proc. Natl. Acad. Sci. U.S.A.">
        <title>Comparative genomics of Ceriporiopsis subvermispora and Phanerochaete chrysosporium provide insight into selective ligninolysis.</title>
        <authorList>
            <person name="Fernandez-Fueyo E."/>
            <person name="Ruiz-Duenas F.J."/>
            <person name="Ferreira P."/>
            <person name="Floudas D."/>
            <person name="Hibbett D.S."/>
            <person name="Canessa P."/>
            <person name="Larrondo L.F."/>
            <person name="James T.Y."/>
            <person name="Seelenfreund D."/>
            <person name="Lobos S."/>
            <person name="Polanco R."/>
            <person name="Tello M."/>
            <person name="Honda Y."/>
            <person name="Watanabe T."/>
            <person name="Watanabe T."/>
            <person name="Ryu J.S."/>
            <person name="Kubicek C.P."/>
            <person name="Schmoll M."/>
            <person name="Gaskell J."/>
            <person name="Hammel K.E."/>
            <person name="St John F.J."/>
            <person name="Vanden Wymelenberg A."/>
            <person name="Sabat G."/>
            <person name="Splinter BonDurant S."/>
            <person name="Syed K."/>
            <person name="Yadav J.S."/>
            <person name="Doddapaneni H."/>
            <person name="Subramanian V."/>
            <person name="Lavin J.L."/>
            <person name="Oguiza J.A."/>
            <person name="Perez G."/>
            <person name="Pisabarro A.G."/>
            <person name="Ramirez L."/>
            <person name="Santoyo F."/>
            <person name="Master E."/>
            <person name="Coutinho P.M."/>
            <person name="Henrissat B."/>
            <person name="Lombard V."/>
            <person name="Magnuson J.K."/>
            <person name="Kuees U."/>
            <person name="Hori C."/>
            <person name="Igarashi K."/>
            <person name="Samejima M."/>
            <person name="Held B.W."/>
            <person name="Barry K.W."/>
            <person name="LaButti K.M."/>
            <person name="Lapidus A."/>
            <person name="Lindquist E.A."/>
            <person name="Lucas S.M."/>
            <person name="Riley R."/>
            <person name="Salamov A.A."/>
            <person name="Hoffmeister D."/>
            <person name="Schwenk D."/>
            <person name="Hadar Y."/>
            <person name="Yarden O."/>
            <person name="de Vries R.P."/>
            <person name="Wiebenga A."/>
            <person name="Stenlid J."/>
            <person name="Eastwood D."/>
            <person name="Grigoriev I.V."/>
            <person name="Berka R.M."/>
            <person name="Blanchette R.A."/>
            <person name="Kersten P."/>
            <person name="Martinez A.T."/>
            <person name="Vicuna R."/>
            <person name="Cullen D."/>
        </authorList>
    </citation>
    <scope>NUCLEOTIDE SEQUENCE [LARGE SCALE GENOMIC DNA]</scope>
    <source>
        <strain evidence="7 8">B</strain>
    </source>
</reference>
<dbReference type="HOGENOM" id="CLU_086440_1_0_1"/>
<keyword evidence="3 5" id="KW-1133">Transmembrane helix</keyword>
<comment type="subcellular location">
    <subcellularLocation>
        <location evidence="1">Membrane</location>
        <topology evidence="1">Multi-pass membrane protein</topology>
    </subcellularLocation>
</comment>
<dbReference type="STRING" id="914234.M2RTW9"/>
<keyword evidence="8" id="KW-1185">Reference proteome</keyword>
<evidence type="ECO:0000256" key="2">
    <source>
        <dbReference type="ARBA" id="ARBA00022692"/>
    </source>
</evidence>
<feature type="non-terminal residue" evidence="7">
    <location>
        <position position="222"/>
    </location>
</feature>
<dbReference type="Gene3D" id="1.20.120.350">
    <property type="entry name" value="Voltage-gated potassium channels. Chain C"/>
    <property type="match status" value="1"/>
</dbReference>
<evidence type="ECO:0000313" key="7">
    <source>
        <dbReference type="EMBL" id="EMD41892.1"/>
    </source>
</evidence>
<sequence length="222" mass="24629">PTRSIYSMTREEITRGIANRFVHSRTYIMLYLAMAALSVTTVVLSLINDCPTLPFYILELIVNGAMILEVTIRFVAFGRQFWKSAFNIADLVMTCFCVITLAFLFFAGCSSTSKEEEILDTLLLVARNVLQFGRLAAVMRQSGQSIFSRPKPIDLSRRSAHALDIDMEDDEGGELGQPLIHDDLVFDAGEEQAAPATALSSMPRAVQAVQERDAEDVWAEIG</sequence>
<evidence type="ECO:0000256" key="3">
    <source>
        <dbReference type="ARBA" id="ARBA00022989"/>
    </source>
</evidence>
<feature type="transmembrane region" description="Helical" evidence="5">
    <location>
        <begin position="28"/>
        <end position="47"/>
    </location>
</feature>
<feature type="transmembrane region" description="Helical" evidence="5">
    <location>
        <begin position="53"/>
        <end position="76"/>
    </location>
</feature>
<dbReference type="AlphaFoldDB" id="M2RTW9"/>
<evidence type="ECO:0000256" key="1">
    <source>
        <dbReference type="ARBA" id="ARBA00004141"/>
    </source>
</evidence>
<gene>
    <name evidence="7" type="ORF">CERSUDRAFT_42525</name>
</gene>
<evidence type="ECO:0000256" key="4">
    <source>
        <dbReference type="ARBA" id="ARBA00023136"/>
    </source>
</evidence>
<dbReference type="OrthoDB" id="429183at2759"/>